<name>A0A2K0W1G8_GIBNY</name>
<protein>
    <submittedName>
        <fullName evidence="3">Uncharacterized protein</fullName>
    </submittedName>
</protein>
<feature type="compositionally biased region" description="Low complexity" evidence="1">
    <location>
        <begin position="194"/>
        <end position="223"/>
    </location>
</feature>
<accession>A0A2K0W1G8</accession>
<keyword evidence="4" id="KW-1185">Reference proteome</keyword>
<feature type="region of interest" description="Disordered" evidence="1">
    <location>
        <begin position="194"/>
        <end position="255"/>
    </location>
</feature>
<comment type="caution">
    <text evidence="3">The sequence shown here is derived from an EMBL/GenBank/DDBJ whole genome shotgun (WGS) entry which is preliminary data.</text>
</comment>
<evidence type="ECO:0000256" key="2">
    <source>
        <dbReference type="SAM" id="SignalP"/>
    </source>
</evidence>
<gene>
    <name evidence="3" type="ORF">FNYG_10679</name>
</gene>
<evidence type="ECO:0000313" key="4">
    <source>
        <dbReference type="Proteomes" id="UP000236664"/>
    </source>
</evidence>
<evidence type="ECO:0000256" key="1">
    <source>
        <dbReference type="SAM" id="MobiDB-lite"/>
    </source>
</evidence>
<feature type="signal peptide" evidence="2">
    <location>
        <begin position="1"/>
        <end position="23"/>
    </location>
</feature>
<dbReference type="OrthoDB" id="5093918at2759"/>
<proteinExistence type="predicted"/>
<dbReference type="Proteomes" id="UP000236664">
    <property type="component" value="Unassembled WGS sequence"/>
</dbReference>
<sequence length="255" mass="26772">MFAQSLSRAAIMATLYFAGLASAVRQSGDPSAAIISKSSSTTTLRAGESKIGRPDEKVMVSCAGHITQCGVEDKAKIIYVPRSTETVTNEIISTSVVTLPTSTRVIESVTVETVTSATKGHCRKTVYLPGEPVTVAVDVLIVTTEEIQPITDSVKWVTSKVTESAIEQCFLASYTILSRGPEFLYDGPDTSFPASEATPASSSVASARSSDSVSPAASTPAASDESRSDDGSAQRPLDTDEERPAMMGSDGEMSE</sequence>
<organism evidence="3 4">
    <name type="scientific">Gibberella nygamai</name>
    <name type="common">Bean root rot disease fungus</name>
    <name type="synonym">Fusarium nygamai</name>
    <dbReference type="NCBI Taxonomy" id="42673"/>
    <lineage>
        <taxon>Eukaryota</taxon>
        <taxon>Fungi</taxon>
        <taxon>Dikarya</taxon>
        <taxon>Ascomycota</taxon>
        <taxon>Pezizomycotina</taxon>
        <taxon>Sordariomycetes</taxon>
        <taxon>Hypocreomycetidae</taxon>
        <taxon>Hypocreales</taxon>
        <taxon>Nectriaceae</taxon>
        <taxon>Fusarium</taxon>
        <taxon>Fusarium fujikuroi species complex</taxon>
    </lineage>
</organism>
<reference evidence="3 4" key="1">
    <citation type="submission" date="2017-06" db="EMBL/GenBank/DDBJ databases">
        <title>Genome of Fusarium nygamai isolate CS10214.</title>
        <authorList>
            <person name="Gardiner D.M."/>
            <person name="Obanor F."/>
            <person name="Kazan K."/>
        </authorList>
    </citation>
    <scope>NUCLEOTIDE SEQUENCE [LARGE SCALE GENOMIC DNA]</scope>
    <source>
        <strain evidence="3 4">CS10214</strain>
    </source>
</reference>
<dbReference type="AlphaFoldDB" id="A0A2K0W1G8"/>
<dbReference type="STRING" id="42673.A0A2K0W1G8"/>
<dbReference type="EMBL" id="MTQA01000163">
    <property type="protein sequence ID" value="PNP76121.1"/>
    <property type="molecule type" value="Genomic_DNA"/>
</dbReference>
<feature type="chain" id="PRO_5014325090" evidence="2">
    <location>
        <begin position="24"/>
        <end position="255"/>
    </location>
</feature>
<keyword evidence="2" id="KW-0732">Signal</keyword>
<evidence type="ECO:0000313" key="3">
    <source>
        <dbReference type="EMBL" id="PNP76121.1"/>
    </source>
</evidence>